<dbReference type="KEGG" id="hro:HELRODRAFT_193117"/>
<dbReference type="Pfam" id="PF00024">
    <property type="entry name" value="PAN_1"/>
    <property type="match status" value="1"/>
</dbReference>
<dbReference type="Gene3D" id="3.50.4.10">
    <property type="entry name" value="Hepatocyte Growth Factor"/>
    <property type="match status" value="1"/>
</dbReference>
<dbReference type="EMBL" id="KB097222">
    <property type="protein sequence ID" value="ESN98176.1"/>
    <property type="molecule type" value="Genomic_DNA"/>
</dbReference>
<protein>
    <recommendedName>
        <fullName evidence="2">Apple domain-containing protein</fullName>
    </recommendedName>
</protein>
<dbReference type="OrthoDB" id="6049351at2759"/>
<dbReference type="EnsemblMetazoa" id="HelroT193117">
    <property type="protein sequence ID" value="HelroP193117"/>
    <property type="gene ID" value="HelroG193117"/>
</dbReference>
<reference evidence="4" key="3">
    <citation type="submission" date="2015-06" db="UniProtKB">
        <authorList>
            <consortium name="EnsemblMetazoa"/>
        </authorList>
    </citation>
    <scope>IDENTIFICATION</scope>
</reference>
<dbReference type="PROSITE" id="PS50948">
    <property type="entry name" value="PAN"/>
    <property type="match status" value="1"/>
</dbReference>
<dbReference type="RefSeq" id="XP_009023860.1">
    <property type="nucleotide sequence ID" value="XM_009025612.1"/>
</dbReference>
<dbReference type="Gene3D" id="2.60.120.260">
    <property type="entry name" value="Galactose-binding domain-like"/>
    <property type="match status" value="2"/>
</dbReference>
<keyword evidence="5" id="KW-1185">Reference proteome</keyword>
<organism evidence="4 5">
    <name type="scientific">Helobdella robusta</name>
    <name type="common">Californian leech</name>
    <dbReference type="NCBI Taxonomy" id="6412"/>
    <lineage>
        <taxon>Eukaryota</taxon>
        <taxon>Metazoa</taxon>
        <taxon>Spiralia</taxon>
        <taxon>Lophotrochozoa</taxon>
        <taxon>Annelida</taxon>
        <taxon>Clitellata</taxon>
        <taxon>Hirudinea</taxon>
        <taxon>Rhynchobdellida</taxon>
        <taxon>Glossiphoniidae</taxon>
        <taxon>Helobdella</taxon>
    </lineage>
</organism>
<dbReference type="CDD" id="cd01099">
    <property type="entry name" value="PAN_AP_HGF"/>
    <property type="match status" value="1"/>
</dbReference>
<dbReference type="InterPro" id="IPR003609">
    <property type="entry name" value="Pan_app"/>
</dbReference>
<dbReference type="CTD" id="20212526"/>
<dbReference type="InParanoid" id="T1FUN0"/>
<dbReference type="GeneID" id="20212526"/>
<reference evidence="3 5" key="2">
    <citation type="journal article" date="2013" name="Nature">
        <title>Insights into bilaterian evolution from three spiralian genomes.</title>
        <authorList>
            <person name="Simakov O."/>
            <person name="Marletaz F."/>
            <person name="Cho S.J."/>
            <person name="Edsinger-Gonzales E."/>
            <person name="Havlak P."/>
            <person name="Hellsten U."/>
            <person name="Kuo D.H."/>
            <person name="Larsson T."/>
            <person name="Lv J."/>
            <person name="Arendt D."/>
            <person name="Savage R."/>
            <person name="Osoegawa K."/>
            <person name="de Jong P."/>
            <person name="Grimwood J."/>
            <person name="Chapman J.A."/>
            <person name="Shapiro H."/>
            <person name="Aerts A."/>
            <person name="Otillar R.P."/>
            <person name="Terry A.Y."/>
            <person name="Boore J.L."/>
            <person name="Grigoriev I.V."/>
            <person name="Lindberg D.R."/>
            <person name="Seaver E.C."/>
            <person name="Weisblat D.A."/>
            <person name="Putnam N.H."/>
            <person name="Rokhsar D.S."/>
        </authorList>
    </citation>
    <scope>NUCLEOTIDE SEQUENCE</scope>
</reference>
<evidence type="ECO:0000313" key="3">
    <source>
        <dbReference type="EMBL" id="ESN98176.1"/>
    </source>
</evidence>
<keyword evidence="1" id="KW-0732">Signal</keyword>
<dbReference type="SUPFAM" id="SSF57414">
    <property type="entry name" value="Hairpin loop containing domain-like"/>
    <property type="match status" value="1"/>
</dbReference>
<dbReference type="SUPFAM" id="SSF49785">
    <property type="entry name" value="Galactose-binding domain-like"/>
    <property type="match status" value="2"/>
</dbReference>
<evidence type="ECO:0000313" key="4">
    <source>
        <dbReference type="EnsemblMetazoa" id="HelroP193117"/>
    </source>
</evidence>
<reference evidence="5" key="1">
    <citation type="submission" date="2012-12" db="EMBL/GenBank/DDBJ databases">
        <authorList>
            <person name="Hellsten U."/>
            <person name="Grimwood J."/>
            <person name="Chapman J.A."/>
            <person name="Shapiro H."/>
            <person name="Aerts A."/>
            <person name="Otillar R.P."/>
            <person name="Terry A.Y."/>
            <person name="Boore J.L."/>
            <person name="Simakov O."/>
            <person name="Marletaz F."/>
            <person name="Cho S.-J."/>
            <person name="Edsinger-Gonzales E."/>
            <person name="Havlak P."/>
            <person name="Kuo D.-H."/>
            <person name="Larsson T."/>
            <person name="Lv J."/>
            <person name="Arendt D."/>
            <person name="Savage R."/>
            <person name="Osoegawa K."/>
            <person name="de Jong P."/>
            <person name="Lindberg D.R."/>
            <person name="Seaver E.C."/>
            <person name="Weisblat D.A."/>
            <person name="Putnam N.H."/>
            <person name="Grigoriev I.V."/>
            <person name="Rokhsar D.S."/>
        </authorList>
    </citation>
    <scope>NUCLEOTIDE SEQUENCE</scope>
</reference>
<dbReference type="HOGENOM" id="CLU_732115_0_0_1"/>
<evidence type="ECO:0000313" key="5">
    <source>
        <dbReference type="Proteomes" id="UP000015101"/>
    </source>
</evidence>
<feature type="signal peptide" evidence="1">
    <location>
        <begin position="1"/>
        <end position="18"/>
    </location>
</feature>
<dbReference type="EMBL" id="AMQM01006060">
    <property type="status" value="NOT_ANNOTATED_CDS"/>
    <property type="molecule type" value="Genomic_DNA"/>
</dbReference>
<dbReference type="InterPro" id="IPR008979">
    <property type="entry name" value="Galactose-bd-like_sf"/>
</dbReference>
<dbReference type="SMART" id="SM00473">
    <property type="entry name" value="PAN_AP"/>
    <property type="match status" value="1"/>
</dbReference>
<dbReference type="Proteomes" id="UP000015101">
    <property type="component" value="Unassembled WGS sequence"/>
</dbReference>
<proteinExistence type="predicted"/>
<dbReference type="InterPro" id="IPR051941">
    <property type="entry name" value="BG_Antigen-Binding_Lectin"/>
</dbReference>
<dbReference type="PANTHER" id="PTHR45713:SF6">
    <property type="entry name" value="F5_8 TYPE C DOMAIN-CONTAINING PROTEIN"/>
    <property type="match status" value="1"/>
</dbReference>
<dbReference type="AlphaFoldDB" id="T1FUN0"/>
<feature type="chain" id="PRO_5010981030" description="Apple domain-containing protein" evidence="1">
    <location>
        <begin position="19"/>
        <end position="428"/>
    </location>
</feature>
<gene>
    <name evidence="4" type="primary">20212526</name>
    <name evidence="3" type="ORF">HELRODRAFT_193117</name>
</gene>
<evidence type="ECO:0000259" key="2">
    <source>
        <dbReference type="PROSITE" id="PS50948"/>
    </source>
</evidence>
<accession>T1FUN0</accession>
<name>T1FUN0_HELRO</name>
<sequence length="428" mass="48696">MLFFVLTFINLVVSVGFARNVLLRKPSTQSSCYDTTCNKYNASLAVDGDSNPNFDYTHCFHNTFEILEDRWILVDMLIAYKIDYVVFWSRDSDSERNEKFIIGLTNVNYFDPTSDRPLRGKFPICGQYPDPPQVSSPHRVNCGNNVTASRYVIAQQYSLALVGFVVCELEAFPREEKIWRHREGMKLSGLTIRTTKARTVYHCVILCLQSTGCSSVNFNRDSKTCDLNTGTVENVTNFVGNQSCDYWQRIKLDSKLIEQNYSVISQKNVLLLKPATQSSIYLENNAPHPGSLAVDGDKNPDIDLGGCFHAGVEPLKEFWVLVDMIIPYRIDYVILWSRKYSVYTPRNDNFIIGLTNVNYFNLLTNQTIRGKFPLCGVYPYPTQPSFGHRVNCSSNLPASRYVIAQQAENAEYGFCICELEAYPMKGKL</sequence>
<feature type="domain" description="Apple" evidence="2">
    <location>
        <begin position="167"/>
        <end position="251"/>
    </location>
</feature>
<dbReference type="PANTHER" id="PTHR45713">
    <property type="entry name" value="FTP DOMAIN-CONTAINING PROTEIN"/>
    <property type="match status" value="1"/>
</dbReference>
<evidence type="ECO:0000256" key="1">
    <source>
        <dbReference type="SAM" id="SignalP"/>
    </source>
</evidence>